<proteinExistence type="inferred from homology"/>
<evidence type="ECO:0000256" key="2">
    <source>
        <dbReference type="ARBA" id="ARBA00004613"/>
    </source>
</evidence>
<feature type="region of interest" description="Disordered" evidence="15">
    <location>
        <begin position="175"/>
        <end position="207"/>
    </location>
</feature>
<dbReference type="AlphaFoldDB" id="A0A151GLQ8"/>
<evidence type="ECO:0000256" key="16">
    <source>
        <dbReference type="SAM" id="Phobius"/>
    </source>
</evidence>
<dbReference type="GeneID" id="63717693"/>
<evidence type="ECO:0000256" key="6">
    <source>
        <dbReference type="ARBA" id="ARBA00022617"/>
    </source>
</evidence>
<feature type="domain" description="CFEM" evidence="18">
    <location>
        <begin position="24"/>
        <end position="88"/>
    </location>
</feature>
<evidence type="ECO:0000256" key="10">
    <source>
        <dbReference type="ARBA" id="ARBA00023004"/>
    </source>
</evidence>
<keyword evidence="12" id="KW-1015">Disulfide bond</keyword>
<comment type="subcellular location">
    <subcellularLocation>
        <location evidence="1">Cell membrane</location>
        <topology evidence="1">Lipid-anchor</topology>
        <topology evidence="1">GPI-anchor</topology>
    </subcellularLocation>
    <subcellularLocation>
        <location evidence="2">Secreted</location>
    </subcellularLocation>
</comment>
<feature type="signal peptide" evidence="17">
    <location>
        <begin position="1"/>
        <end position="23"/>
    </location>
</feature>
<dbReference type="Proteomes" id="UP000076580">
    <property type="component" value="Chromosome 02"/>
</dbReference>
<dbReference type="RefSeq" id="XP_040657389.1">
    <property type="nucleotide sequence ID" value="XM_040802356.1"/>
</dbReference>
<keyword evidence="5" id="KW-0964">Secreted</keyword>
<dbReference type="GO" id="GO:0005576">
    <property type="term" value="C:extracellular region"/>
    <property type="evidence" value="ECO:0007669"/>
    <property type="project" value="UniProtKB-SubCell"/>
</dbReference>
<evidence type="ECO:0000256" key="17">
    <source>
        <dbReference type="SAM" id="SignalP"/>
    </source>
</evidence>
<evidence type="ECO:0000256" key="13">
    <source>
        <dbReference type="ARBA" id="ARBA00023180"/>
    </source>
</evidence>
<dbReference type="STRING" id="98403.A0A151GLQ8"/>
<keyword evidence="8" id="KW-0479">Metal-binding</keyword>
<comment type="caution">
    <text evidence="19">The sequence shown here is derived from an EMBL/GenBank/DDBJ whole genome shotgun (WGS) entry which is preliminary data.</text>
</comment>
<evidence type="ECO:0000256" key="7">
    <source>
        <dbReference type="ARBA" id="ARBA00022622"/>
    </source>
</evidence>
<dbReference type="EMBL" id="LAYC01000002">
    <property type="protein sequence ID" value="KYK58037.1"/>
    <property type="molecule type" value="Genomic_DNA"/>
</dbReference>
<evidence type="ECO:0000256" key="1">
    <source>
        <dbReference type="ARBA" id="ARBA00004609"/>
    </source>
</evidence>
<feature type="compositionally biased region" description="Polar residues" evidence="15">
    <location>
        <begin position="175"/>
        <end position="188"/>
    </location>
</feature>
<evidence type="ECO:0000256" key="12">
    <source>
        <dbReference type="ARBA" id="ARBA00023157"/>
    </source>
</evidence>
<keyword evidence="16" id="KW-1133">Transmembrane helix</keyword>
<protein>
    <recommendedName>
        <fullName evidence="18">CFEM domain-containing protein</fullName>
    </recommendedName>
</protein>
<gene>
    <name evidence="19" type="ORF">DCS_05050</name>
</gene>
<name>A0A151GLQ8_DRECN</name>
<feature type="chain" id="PRO_5007580670" description="CFEM domain-containing protein" evidence="17">
    <location>
        <begin position="24"/>
        <end position="302"/>
    </location>
</feature>
<keyword evidence="6" id="KW-0349">Heme</keyword>
<evidence type="ECO:0000256" key="14">
    <source>
        <dbReference type="ARBA" id="ARBA00023288"/>
    </source>
</evidence>
<evidence type="ECO:0000259" key="18">
    <source>
        <dbReference type="Pfam" id="PF05730"/>
    </source>
</evidence>
<dbReference type="GO" id="GO:0098552">
    <property type="term" value="C:side of membrane"/>
    <property type="evidence" value="ECO:0007669"/>
    <property type="project" value="UniProtKB-KW"/>
</dbReference>
<dbReference type="PANTHER" id="PTHR37928">
    <property type="entry name" value="CFEM DOMAIN PROTEIN (AFU_ORTHOLOGUE AFUA_6G14090)"/>
    <property type="match status" value="1"/>
</dbReference>
<reference evidence="19 20" key="1">
    <citation type="journal article" date="2016" name="Sci. Rep.">
        <title>Insights into Adaptations to a Near-Obligate Nematode Endoparasitic Lifestyle from the Finished Genome of Drechmeria coniospora.</title>
        <authorList>
            <person name="Zhang L."/>
            <person name="Zhou Z."/>
            <person name="Guo Q."/>
            <person name="Fokkens L."/>
            <person name="Miskei M."/>
            <person name="Pocsi I."/>
            <person name="Zhang W."/>
            <person name="Chen M."/>
            <person name="Wang L."/>
            <person name="Sun Y."/>
            <person name="Donzelli B.G."/>
            <person name="Gibson D.M."/>
            <person name="Nelson D.R."/>
            <person name="Luo J.G."/>
            <person name="Rep M."/>
            <person name="Liu H."/>
            <person name="Yang S."/>
            <person name="Wang J."/>
            <person name="Krasnoff S.B."/>
            <person name="Xu Y."/>
            <person name="Molnar I."/>
            <person name="Lin M."/>
        </authorList>
    </citation>
    <scope>NUCLEOTIDE SEQUENCE [LARGE SCALE GENOMIC DNA]</scope>
    <source>
        <strain evidence="19 20">ARSEF 6962</strain>
    </source>
</reference>
<dbReference type="InParanoid" id="A0A151GLQ8"/>
<keyword evidence="9 17" id="KW-0732">Signal</keyword>
<comment type="similarity">
    <text evidence="3">Belongs to the RBT5 family.</text>
</comment>
<evidence type="ECO:0000256" key="8">
    <source>
        <dbReference type="ARBA" id="ARBA00022723"/>
    </source>
</evidence>
<keyword evidence="11 16" id="KW-0472">Membrane</keyword>
<dbReference type="Pfam" id="PF05730">
    <property type="entry name" value="CFEM"/>
    <property type="match status" value="1"/>
</dbReference>
<keyword evidence="14" id="KW-0449">Lipoprotein</keyword>
<feature type="compositionally biased region" description="Low complexity" evidence="15">
    <location>
        <begin position="189"/>
        <end position="207"/>
    </location>
</feature>
<dbReference type="PANTHER" id="PTHR37928:SF1">
    <property type="entry name" value="CFEM DOMAIN PROTEIN (AFU_ORTHOLOGUE AFUA_6G14090)"/>
    <property type="match status" value="1"/>
</dbReference>
<keyword evidence="7" id="KW-0336">GPI-anchor</keyword>
<keyword evidence="10" id="KW-0408">Iron</keyword>
<evidence type="ECO:0000256" key="3">
    <source>
        <dbReference type="ARBA" id="ARBA00010031"/>
    </source>
</evidence>
<accession>A0A151GLQ8</accession>
<organism evidence="19 20">
    <name type="scientific">Drechmeria coniospora</name>
    <name type="common">Nematophagous fungus</name>
    <name type="synonym">Meria coniospora</name>
    <dbReference type="NCBI Taxonomy" id="98403"/>
    <lineage>
        <taxon>Eukaryota</taxon>
        <taxon>Fungi</taxon>
        <taxon>Dikarya</taxon>
        <taxon>Ascomycota</taxon>
        <taxon>Pezizomycotina</taxon>
        <taxon>Sordariomycetes</taxon>
        <taxon>Hypocreomycetidae</taxon>
        <taxon>Hypocreales</taxon>
        <taxon>Ophiocordycipitaceae</taxon>
        <taxon>Drechmeria</taxon>
    </lineage>
</organism>
<sequence length="302" mass="30317">MGRLLPLVFCALSVLQLVGVAGAQETPACILQCSNQQRAEFGKFSCGSADDAACLCAKQDFSFGIRDCGASCQATDATVQQFLSTGFCQGHIAAVAPSAPAATSIPQPAPSPIPSSTLAHPAPTVSSTVSSSTTLSPQTTSSTSSSTSTAPSSSQESTTSTLSASASTIAGVASTSNAPQSAAPSSTLSGTPAEATTSAPAAAEPAGTGLSKAAVVGVGIGVGAAVCAVVGIAICLLLRNRKRKSTQTSELFKPLPGSGRLPGTSRVYGREHGSFEKNGNDIELSSNRYEDMVPRTQPRTMV</sequence>
<keyword evidence="13" id="KW-0325">Glycoprotein</keyword>
<keyword evidence="4" id="KW-1003">Cell membrane</keyword>
<dbReference type="InterPro" id="IPR051735">
    <property type="entry name" value="CFEM_domain"/>
</dbReference>
<evidence type="ECO:0000313" key="19">
    <source>
        <dbReference type="EMBL" id="KYK58037.1"/>
    </source>
</evidence>
<dbReference type="GO" id="GO:0005886">
    <property type="term" value="C:plasma membrane"/>
    <property type="evidence" value="ECO:0007669"/>
    <property type="project" value="UniProtKB-SubCell"/>
</dbReference>
<evidence type="ECO:0000256" key="15">
    <source>
        <dbReference type="SAM" id="MobiDB-lite"/>
    </source>
</evidence>
<evidence type="ECO:0000256" key="4">
    <source>
        <dbReference type="ARBA" id="ARBA00022475"/>
    </source>
</evidence>
<dbReference type="InterPro" id="IPR008427">
    <property type="entry name" value="Extracellular_membr_CFEM_dom"/>
</dbReference>
<dbReference type="GO" id="GO:0046872">
    <property type="term" value="F:metal ion binding"/>
    <property type="evidence" value="ECO:0007669"/>
    <property type="project" value="UniProtKB-KW"/>
</dbReference>
<keyword evidence="20" id="KW-1185">Reference proteome</keyword>
<feature type="region of interest" description="Disordered" evidence="15">
    <location>
        <begin position="101"/>
        <end position="162"/>
    </location>
</feature>
<keyword evidence="16" id="KW-0812">Transmembrane</keyword>
<evidence type="ECO:0000256" key="5">
    <source>
        <dbReference type="ARBA" id="ARBA00022525"/>
    </source>
</evidence>
<feature type="transmembrane region" description="Helical" evidence="16">
    <location>
        <begin position="214"/>
        <end position="238"/>
    </location>
</feature>
<feature type="compositionally biased region" description="Low complexity" evidence="15">
    <location>
        <begin position="121"/>
        <end position="162"/>
    </location>
</feature>
<evidence type="ECO:0000256" key="9">
    <source>
        <dbReference type="ARBA" id="ARBA00022729"/>
    </source>
</evidence>
<evidence type="ECO:0000313" key="20">
    <source>
        <dbReference type="Proteomes" id="UP000076580"/>
    </source>
</evidence>
<evidence type="ECO:0000256" key="11">
    <source>
        <dbReference type="ARBA" id="ARBA00023136"/>
    </source>
</evidence>